<dbReference type="Pfam" id="PF00005">
    <property type="entry name" value="ABC_tran"/>
    <property type="match status" value="1"/>
</dbReference>
<evidence type="ECO:0000256" key="10">
    <source>
        <dbReference type="ARBA" id="ARBA00022958"/>
    </source>
</evidence>
<protein>
    <recommendedName>
        <fullName evidence="15">Mitochondrial potassium channel ATP-binding subunit</fullName>
    </recommendedName>
    <alternativeName>
        <fullName evidence="17">ATP-binding cassette sub-family B member 8, mitochondrial</fullName>
    </alternativeName>
    <alternativeName>
        <fullName evidence="16">Mitochondrial sulfonylurea-receptor</fullName>
    </alternativeName>
</protein>
<proteinExistence type="inferred from homology"/>
<keyword evidence="5 18" id="KW-0812">Transmembrane</keyword>
<dbReference type="GO" id="GO:0005524">
    <property type="term" value="F:ATP binding"/>
    <property type="evidence" value="ECO:0007669"/>
    <property type="project" value="UniProtKB-KW"/>
</dbReference>
<dbReference type="InterPro" id="IPR039421">
    <property type="entry name" value="Type_1_exporter"/>
</dbReference>
<accession>A0AAW1CK88</accession>
<evidence type="ECO:0000256" key="11">
    <source>
        <dbReference type="ARBA" id="ARBA00022989"/>
    </source>
</evidence>
<dbReference type="PANTHER" id="PTHR43394">
    <property type="entry name" value="ATP-DEPENDENT PERMEASE MDL1, MITOCHONDRIAL"/>
    <property type="match status" value="1"/>
</dbReference>
<dbReference type="InterPro" id="IPR011527">
    <property type="entry name" value="ABC1_TM_dom"/>
</dbReference>
<evidence type="ECO:0000256" key="12">
    <source>
        <dbReference type="ARBA" id="ARBA00023065"/>
    </source>
</evidence>
<keyword evidence="6" id="KW-0547">Nucleotide-binding</keyword>
<dbReference type="PROSITE" id="PS00211">
    <property type="entry name" value="ABC_TRANSPORTER_1"/>
    <property type="match status" value="1"/>
</dbReference>
<evidence type="ECO:0000256" key="1">
    <source>
        <dbReference type="ARBA" id="ARBA00004448"/>
    </source>
</evidence>
<keyword evidence="13" id="KW-0496">Mitochondrion</keyword>
<comment type="subcellular location">
    <subcellularLocation>
        <location evidence="1">Mitochondrion inner membrane</location>
        <topology evidence="1">Multi-pass membrane protein</topology>
    </subcellularLocation>
</comment>
<dbReference type="Proteomes" id="UP001461498">
    <property type="component" value="Unassembled WGS sequence"/>
</dbReference>
<dbReference type="GO" id="GO:0016887">
    <property type="term" value="F:ATP hydrolysis activity"/>
    <property type="evidence" value="ECO:0007669"/>
    <property type="project" value="InterPro"/>
</dbReference>
<comment type="caution">
    <text evidence="21">The sequence shown here is derived from an EMBL/GenBank/DDBJ whole genome shotgun (WGS) entry which is preliminary data.</text>
</comment>
<keyword evidence="4" id="KW-0633">Potassium transport</keyword>
<evidence type="ECO:0000259" key="19">
    <source>
        <dbReference type="PROSITE" id="PS50893"/>
    </source>
</evidence>
<evidence type="ECO:0000256" key="7">
    <source>
        <dbReference type="ARBA" id="ARBA00022792"/>
    </source>
</evidence>
<dbReference type="CDD" id="cd03249">
    <property type="entry name" value="ABC_MTABC3_MDL1_MDL2"/>
    <property type="match status" value="1"/>
</dbReference>
<evidence type="ECO:0000256" key="6">
    <source>
        <dbReference type="ARBA" id="ARBA00022741"/>
    </source>
</evidence>
<dbReference type="GO" id="GO:0006813">
    <property type="term" value="P:potassium ion transport"/>
    <property type="evidence" value="ECO:0007669"/>
    <property type="project" value="UniProtKB-KW"/>
</dbReference>
<feature type="domain" description="ABC transmembrane type-1" evidence="20">
    <location>
        <begin position="1"/>
        <end position="144"/>
    </location>
</feature>
<dbReference type="SUPFAM" id="SSF52540">
    <property type="entry name" value="P-loop containing nucleoside triphosphate hydrolases"/>
    <property type="match status" value="1"/>
</dbReference>
<evidence type="ECO:0000256" key="3">
    <source>
        <dbReference type="ARBA" id="ARBA00022448"/>
    </source>
</evidence>
<dbReference type="SMART" id="SM00382">
    <property type="entry name" value="AAA"/>
    <property type="match status" value="1"/>
</dbReference>
<evidence type="ECO:0000256" key="18">
    <source>
        <dbReference type="SAM" id="Phobius"/>
    </source>
</evidence>
<evidence type="ECO:0000256" key="4">
    <source>
        <dbReference type="ARBA" id="ARBA00022538"/>
    </source>
</evidence>
<sequence>MTSAVVFIVPIVILIGSTFGSILRTISNEAQNENVKASTQFEESISNIRTVRAFANEQFECSKFENTLERSKNLNTLLGYGIGVFQAGTNLFLNSIVLGTLCLGATLMSTSQLTPGDLMSFLVSTQTIQRSFAQLSLLFGHFIKGKEALRRILYYSNLSPKISLSDGIEINENAFIPTIEFENVSFAYPTRPKQSILNNLNLFIPPGKTVAIVGTSGNGKTTIANLIERFYDVNNGTIFISGTDIKNLSPNWLRGSKIGIINQEPILFAQTIRENIRYGKNICYSDFQVYEAAKNANAHEFILNFPDGYDTILGERGVTISGGQKQRIAIARALIKNPSILILDEATSALDAESERIVQKTLDEVGKSKTVVIIAHRLSTIENADIIIVLKRGQIVEVINFFFVNFYEYSSSFFLLVLLFFLILLRFLLLSALAEITQVLKINTRQINTKDCIFTIIKDKSYIQ</sequence>
<evidence type="ECO:0000256" key="5">
    <source>
        <dbReference type="ARBA" id="ARBA00022692"/>
    </source>
</evidence>
<dbReference type="InterPro" id="IPR036640">
    <property type="entry name" value="ABC1_TM_sf"/>
</dbReference>
<evidence type="ECO:0000259" key="20">
    <source>
        <dbReference type="PROSITE" id="PS50929"/>
    </source>
</evidence>
<evidence type="ECO:0000256" key="9">
    <source>
        <dbReference type="ARBA" id="ARBA00022946"/>
    </source>
</evidence>
<keyword evidence="11 18" id="KW-1133">Transmembrane helix</keyword>
<dbReference type="GO" id="GO:0005743">
    <property type="term" value="C:mitochondrial inner membrane"/>
    <property type="evidence" value="ECO:0007669"/>
    <property type="project" value="UniProtKB-SubCell"/>
</dbReference>
<feature type="transmembrane region" description="Helical" evidence="18">
    <location>
        <begin position="413"/>
        <end position="436"/>
    </location>
</feature>
<dbReference type="PANTHER" id="PTHR43394:SF17">
    <property type="entry name" value="MITOCHONDRIAL POTASSIUM CHANNEL ATP-BINDING SUBUNIT"/>
    <property type="match status" value="1"/>
</dbReference>
<comment type="similarity">
    <text evidence="2">Belongs to the ABC transporter superfamily. ABCB family. Multidrug resistance exporter (TC 3.A.1.201) subfamily.</text>
</comment>
<keyword evidence="7" id="KW-0999">Mitochondrion inner membrane</keyword>
<reference evidence="21 22" key="1">
    <citation type="submission" date="2022-12" db="EMBL/GenBank/DDBJ databases">
        <title>Chromosome-level genome assembly of true bugs.</title>
        <authorList>
            <person name="Ma L."/>
            <person name="Li H."/>
        </authorList>
    </citation>
    <scope>NUCLEOTIDE SEQUENCE [LARGE SCALE GENOMIC DNA]</scope>
    <source>
        <strain evidence="21">Lab_2022b</strain>
    </source>
</reference>
<dbReference type="SUPFAM" id="SSF90123">
    <property type="entry name" value="ABC transporter transmembrane region"/>
    <property type="match status" value="1"/>
</dbReference>
<organism evidence="21 22">
    <name type="scientific">Rhynocoris fuscipes</name>
    <dbReference type="NCBI Taxonomy" id="488301"/>
    <lineage>
        <taxon>Eukaryota</taxon>
        <taxon>Metazoa</taxon>
        <taxon>Ecdysozoa</taxon>
        <taxon>Arthropoda</taxon>
        <taxon>Hexapoda</taxon>
        <taxon>Insecta</taxon>
        <taxon>Pterygota</taxon>
        <taxon>Neoptera</taxon>
        <taxon>Paraneoptera</taxon>
        <taxon>Hemiptera</taxon>
        <taxon>Heteroptera</taxon>
        <taxon>Panheteroptera</taxon>
        <taxon>Cimicomorpha</taxon>
        <taxon>Reduviidae</taxon>
        <taxon>Harpactorinae</taxon>
        <taxon>Harpactorini</taxon>
        <taxon>Rhynocoris</taxon>
    </lineage>
</organism>
<dbReference type="Gene3D" id="1.20.1560.10">
    <property type="entry name" value="ABC transporter type 1, transmembrane domain"/>
    <property type="match status" value="1"/>
</dbReference>
<keyword evidence="3" id="KW-0813">Transport</keyword>
<evidence type="ECO:0000256" key="2">
    <source>
        <dbReference type="ARBA" id="ARBA00007577"/>
    </source>
</evidence>
<name>A0AAW1CK88_9HEMI</name>
<gene>
    <name evidence="21" type="ORF">O3M35_004558</name>
</gene>
<evidence type="ECO:0000256" key="8">
    <source>
        <dbReference type="ARBA" id="ARBA00022840"/>
    </source>
</evidence>
<dbReference type="Gene3D" id="3.40.50.300">
    <property type="entry name" value="P-loop containing nucleotide triphosphate hydrolases"/>
    <property type="match status" value="1"/>
</dbReference>
<evidence type="ECO:0000256" key="15">
    <source>
        <dbReference type="ARBA" id="ARBA00040439"/>
    </source>
</evidence>
<dbReference type="PROSITE" id="PS50929">
    <property type="entry name" value="ABC_TM1F"/>
    <property type="match status" value="1"/>
</dbReference>
<evidence type="ECO:0000256" key="16">
    <source>
        <dbReference type="ARBA" id="ARBA00041416"/>
    </source>
</evidence>
<keyword evidence="10" id="KW-0630">Potassium</keyword>
<keyword evidence="9" id="KW-0809">Transit peptide</keyword>
<evidence type="ECO:0000313" key="22">
    <source>
        <dbReference type="Proteomes" id="UP001461498"/>
    </source>
</evidence>
<dbReference type="InterPro" id="IPR027417">
    <property type="entry name" value="P-loop_NTPase"/>
</dbReference>
<dbReference type="AlphaFoldDB" id="A0AAW1CK88"/>
<dbReference type="EMBL" id="JAPXFL010000015">
    <property type="protein sequence ID" value="KAK9497193.1"/>
    <property type="molecule type" value="Genomic_DNA"/>
</dbReference>
<keyword evidence="22" id="KW-1185">Reference proteome</keyword>
<evidence type="ECO:0000256" key="17">
    <source>
        <dbReference type="ARBA" id="ARBA00042968"/>
    </source>
</evidence>
<dbReference type="GO" id="GO:0015421">
    <property type="term" value="F:ABC-type oligopeptide transporter activity"/>
    <property type="evidence" value="ECO:0007669"/>
    <property type="project" value="TreeGrafter"/>
</dbReference>
<keyword evidence="8" id="KW-0067">ATP-binding</keyword>
<dbReference type="PROSITE" id="PS50893">
    <property type="entry name" value="ABC_TRANSPORTER_2"/>
    <property type="match status" value="1"/>
</dbReference>
<keyword evidence="14 18" id="KW-0472">Membrane</keyword>
<dbReference type="InterPro" id="IPR003593">
    <property type="entry name" value="AAA+_ATPase"/>
</dbReference>
<dbReference type="Pfam" id="PF00664">
    <property type="entry name" value="ABC_membrane"/>
    <property type="match status" value="1"/>
</dbReference>
<feature type="domain" description="ABC transporter" evidence="19">
    <location>
        <begin position="179"/>
        <end position="417"/>
    </location>
</feature>
<evidence type="ECO:0000256" key="14">
    <source>
        <dbReference type="ARBA" id="ARBA00023136"/>
    </source>
</evidence>
<dbReference type="InterPro" id="IPR017871">
    <property type="entry name" value="ABC_transporter-like_CS"/>
</dbReference>
<dbReference type="GO" id="GO:0090374">
    <property type="term" value="P:oligopeptide export from mitochondrion"/>
    <property type="evidence" value="ECO:0007669"/>
    <property type="project" value="TreeGrafter"/>
</dbReference>
<keyword evidence="12" id="KW-0406">Ion transport</keyword>
<evidence type="ECO:0000256" key="13">
    <source>
        <dbReference type="ARBA" id="ARBA00023128"/>
    </source>
</evidence>
<evidence type="ECO:0000313" key="21">
    <source>
        <dbReference type="EMBL" id="KAK9497193.1"/>
    </source>
</evidence>
<dbReference type="InterPro" id="IPR003439">
    <property type="entry name" value="ABC_transporter-like_ATP-bd"/>
</dbReference>
<dbReference type="FunFam" id="3.40.50.300:FF:000403">
    <property type="entry name" value="ATP-binding cassette sub-family B member 8, mitochondrial"/>
    <property type="match status" value="1"/>
</dbReference>